<evidence type="ECO:0000313" key="1">
    <source>
        <dbReference type="EMBL" id="KGO82668.1"/>
    </source>
</evidence>
<dbReference type="Proteomes" id="UP000030129">
    <property type="component" value="Unassembled WGS sequence"/>
</dbReference>
<protein>
    <submittedName>
        <fullName evidence="1">Uncharacterized protein</fullName>
    </submittedName>
</protein>
<dbReference type="EMBL" id="JRLV01000005">
    <property type="protein sequence ID" value="KGO82668.1"/>
    <property type="molecule type" value="Genomic_DNA"/>
</dbReference>
<dbReference type="AlphaFoldDB" id="A0A0A2LTX5"/>
<gene>
    <name evidence="1" type="ORF">Q763_06135</name>
</gene>
<accession>A0A0A2LTX5</accession>
<proteinExistence type="predicted"/>
<dbReference type="eggNOG" id="COG3299">
    <property type="taxonomic scope" value="Bacteria"/>
</dbReference>
<name>A0A0A2LTX5_9FLAO</name>
<sequence>MGNCNSILSIHSGMGTTQPNRVNPALDPAYFRLDERNEQDFILFVQKLSQYVTFYNEFNIAEGTWAEFFGRESTSILILIANWNIELLQSSFENKKNEILINTDNASQKAILLEYFTQIETQFNELKEKAALLDDNILEKEALISSTYTIAERFTYIISMVNTSSDIASLLKSYVFNKGIQQLFGLLLSWKNFTKKAVENQLSNYPNHSPHYTLFLSFVKLLQVAKNKFNDFTKRHLDFYYKNVLKVENQKAKPDYVHLVVQPHNTKAFLIPKGTVFPAGKNGAGQKKYYSATQDQTINGIKLSSFLSKHYSNNRFYKTTLTDLNATGKGFDAFTTNAEETREGIMIASPLLFLQSGERSIYITFNDKQYNATDFDFYITGEKELIELTVKENEKVNNTDAVQAIKLSIPADEKAIIPYDAKLHKGLEINTSFPVLKVVPKSTEVINIVSKIDITVKVAGFKSFKIESDFGTINPEKSFYPFGEIPKSGNSFYISSNELFMKKNAEAIFGSFFFNWIFYNKVITYQLYNGAWVQFSNEYNEIKNNYPLTDYRFNEIASSDIKSNGKFRIQFNDSNYANEKYMEAYIDANKNDGTLPYKPQYNDFGFWYNVSESINLTTRTNEANTVEIFKSTPFGYEKFTKGLFKFTTASAQEGFMYLGFENAAYEDGLNFLIQLEEGTANPRLEPATIKWSYLSNNQWQDIEPQNIGDETLSLTKSGLVNITVPNYNSNNTLLPNSLFWLRISVTNIQAVCRILGIHVQALKAVLTDYENTGTEFLEHTPKGTISKTYTAINQVKKILQPYSSFGGRKAEADESLYTRISERLRHKNRAITVWDYEHIVLQEFPEVYRVKTLNHYRYDTQISNVAAGYTTVIPVAKSQNTENISWKPLLSLNKMLLIKEHLSKKASAHARINVKAPKTEMIKVEFNVKFWKVSGMDSRLYISQLKETINKYLSPWAYDDPELNFANEIEFSSIIQLVDNQEFVDYITDFKITQYLLDENNQVTGSPIQNLNRITPQTDFTLFIPNESHLIEEIK</sequence>
<evidence type="ECO:0000313" key="2">
    <source>
        <dbReference type="Proteomes" id="UP000030129"/>
    </source>
</evidence>
<dbReference type="STRING" id="1406840.Q763_06135"/>
<dbReference type="RefSeq" id="WP_035132165.1">
    <property type="nucleotide sequence ID" value="NZ_JRLV01000005.1"/>
</dbReference>
<organism evidence="1 2">
    <name type="scientific">Flavobacterium beibuense F44-8</name>
    <dbReference type="NCBI Taxonomy" id="1406840"/>
    <lineage>
        <taxon>Bacteria</taxon>
        <taxon>Pseudomonadati</taxon>
        <taxon>Bacteroidota</taxon>
        <taxon>Flavobacteriia</taxon>
        <taxon>Flavobacteriales</taxon>
        <taxon>Flavobacteriaceae</taxon>
        <taxon>Flavobacterium</taxon>
    </lineage>
</organism>
<keyword evidence="2" id="KW-1185">Reference proteome</keyword>
<reference evidence="1 2" key="1">
    <citation type="submission" date="2013-09" db="EMBL/GenBank/DDBJ databases">
        <authorList>
            <person name="Zeng Z."/>
            <person name="Chen C."/>
        </authorList>
    </citation>
    <scope>NUCLEOTIDE SEQUENCE [LARGE SCALE GENOMIC DNA]</scope>
    <source>
        <strain evidence="1 2">F44-8</strain>
    </source>
</reference>
<comment type="caution">
    <text evidence="1">The sequence shown here is derived from an EMBL/GenBank/DDBJ whole genome shotgun (WGS) entry which is preliminary data.</text>
</comment>